<reference evidence="8 9" key="1">
    <citation type="submission" date="2016-10" db="EMBL/GenBank/DDBJ databases">
        <authorList>
            <person name="de Groot N.N."/>
        </authorList>
    </citation>
    <scope>NUCLEOTIDE SEQUENCE [LARGE SCALE GENOMIC DNA]</scope>
    <source>
        <strain evidence="8 9">MAR_2009_71</strain>
    </source>
</reference>
<keyword evidence="5 6" id="KW-0472">Membrane</keyword>
<dbReference type="Proteomes" id="UP000183038">
    <property type="component" value="Unassembled WGS sequence"/>
</dbReference>
<organism evidence="8 9">
    <name type="scientific">Maribacter dokdonensis</name>
    <dbReference type="NCBI Taxonomy" id="320912"/>
    <lineage>
        <taxon>Bacteria</taxon>
        <taxon>Pseudomonadati</taxon>
        <taxon>Bacteroidota</taxon>
        <taxon>Flavobacteriia</taxon>
        <taxon>Flavobacteriales</taxon>
        <taxon>Flavobacteriaceae</taxon>
        <taxon>Maribacter</taxon>
    </lineage>
</organism>
<feature type="transmembrane region" description="Helical" evidence="6">
    <location>
        <begin position="51"/>
        <end position="69"/>
    </location>
</feature>
<protein>
    <submittedName>
        <fullName evidence="8">Phospholipase_D-nuclease N-terminal</fullName>
    </submittedName>
</protein>
<dbReference type="GO" id="GO:0005886">
    <property type="term" value="C:plasma membrane"/>
    <property type="evidence" value="ECO:0007669"/>
    <property type="project" value="UniProtKB-SubCell"/>
</dbReference>
<keyword evidence="3 6" id="KW-0812">Transmembrane</keyword>
<evidence type="ECO:0000256" key="3">
    <source>
        <dbReference type="ARBA" id="ARBA00022692"/>
    </source>
</evidence>
<evidence type="ECO:0000313" key="9">
    <source>
        <dbReference type="Proteomes" id="UP000183038"/>
    </source>
</evidence>
<evidence type="ECO:0000256" key="2">
    <source>
        <dbReference type="ARBA" id="ARBA00022475"/>
    </source>
</evidence>
<evidence type="ECO:0000256" key="1">
    <source>
        <dbReference type="ARBA" id="ARBA00004651"/>
    </source>
</evidence>
<proteinExistence type="predicted"/>
<evidence type="ECO:0000259" key="7">
    <source>
        <dbReference type="Pfam" id="PF13396"/>
    </source>
</evidence>
<name>A0A1H4PKQ9_9FLAO</name>
<gene>
    <name evidence="8" type="ORF">SAMN05192540_2298</name>
</gene>
<dbReference type="InterPro" id="IPR027379">
    <property type="entry name" value="CLS_N"/>
</dbReference>
<evidence type="ECO:0000256" key="6">
    <source>
        <dbReference type="SAM" id="Phobius"/>
    </source>
</evidence>
<dbReference type="RefSeq" id="WP_083365622.1">
    <property type="nucleotide sequence ID" value="NZ_FNTB01000001.1"/>
</dbReference>
<keyword evidence="2" id="KW-1003">Cell membrane</keyword>
<evidence type="ECO:0000256" key="5">
    <source>
        <dbReference type="ARBA" id="ARBA00023136"/>
    </source>
</evidence>
<dbReference type="AlphaFoldDB" id="A0A1H4PKQ9"/>
<comment type="subcellular location">
    <subcellularLocation>
        <location evidence="1">Cell membrane</location>
        <topology evidence="1">Multi-pass membrane protein</topology>
    </subcellularLocation>
</comment>
<dbReference type="Pfam" id="PF13396">
    <property type="entry name" value="PLDc_N"/>
    <property type="match status" value="1"/>
</dbReference>
<evidence type="ECO:0000256" key="4">
    <source>
        <dbReference type="ARBA" id="ARBA00022989"/>
    </source>
</evidence>
<evidence type="ECO:0000313" key="8">
    <source>
        <dbReference type="EMBL" id="SEC07975.1"/>
    </source>
</evidence>
<dbReference type="EMBL" id="FNTB01000001">
    <property type="protein sequence ID" value="SEC07975.1"/>
    <property type="molecule type" value="Genomic_DNA"/>
</dbReference>
<keyword evidence="4 6" id="KW-1133">Transmembrane helix</keyword>
<feature type="transmembrane region" description="Helical" evidence="6">
    <location>
        <begin position="12"/>
        <end position="35"/>
    </location>
</feature>
<feature type="domain" description="Cardiolipin synthase N-terminal" evidence="7">
    <location>
        <begin position="32"/>
        <end position="72"/>
    </location>
</feature>
<accession>A0A1H4PKQ9</accession>
<sequence>MQINQMVMDGFGTIFSFTLGIWQSLVIVALFVWVFCLVDIVRHEFKNDGKITWLLIVFFLPILGSLLYLSTGKSRRMLKA</sequence>
<dbReference type="OrthoDB" id="1123412at2"/>